<feature type="binding site" evidence="10">
    <location>
        <position position="46"/>
    </location>
    <ligand>
        <name>NAD(+)</name>
        <dbReference type="ChEBI" id="CHEBI:57540"/>
    </ligand>
</feature>
<feature type="domain" description="UDP-glucose/GDP-mannose dehydrogenase C-terminal" evidence="12">
    <location>
        <begin position="340"/>
        <end position="441"/>
    </location>
</feature>
<dbReference type="GO" id="GO:0051287">
    <property type="term" value="F:NAD binding"/>
    <property type="evidence" value="ECO:0007669"/>
    <property type="project" value="InterPro"/>
</dbReference>
<dbReference type="NCBIfam" id="TIGR03026">
    <property type="entry name" value="NDP-sugDHase"/>
    <property type="match status" value="1"/>
</dbReference>
<dbReference type="GO" id="GO:0006065">
    <property type="term" value="P:UDP-glucuronate biosynthetic process"/>
    <property type="evidence" value="ECO:0007669"/>
    <property type="project" value="UniProtKB-UniPathway"/>
</dbReference>
<dbReference type="InterPro" id="IPR008927">
    <property type="entry name" value="6-PGluconate_DH-like_C_sf"/>
</dbReference>
<dbReference type="InterPro" id="IPR028357">
    <property type="entry name" value="UDPglc_DH_bac"/>
</dbReference>
<evidence type="ECO:0000313" key="13">
    <source>
        <dbReference type="EMBL" id="AZG47568.1"/>
    </source>
</evidence>
<dbReference type="SUPFAM" id="SSF48179">
    <property type="entry name" value="6-phosphogluconate dehydrogenase C-terminal domain-like"/>
    <property type="match status" value="1"/>
</dbReference>
<keyword evidence="4 7" id="KW-0560">Oxidoreductase</keyword>
<evidence type="ECO:0000256" key="3">
    <source>
        <dbReference type="ARBA" id="ARBA00012954"/>
    </source>
</evidence>
<accession>A0A3G8JRL2</accession>
<comment type="catalytic activity">
    <reaction evidence="6 7">
        <text>UDP-alpha-D-glucose + 2 NAD(+) + H2O = UDP-alpha-D-glucuronate + 2 NADH + 3 H(+)</text>
        <dbReference type="Rhea" id="RHEA:23596"/>
        <dbReference type="ChEBI" id="CHEBI:15377"/>
        <dbReference type="ChEBI" id="CHEBI:15378"/>
        <dbReference type="ChEBI" id="CHEBI:57540"/>
        <dbReference type="ChEBI" id="CHEBI:57945"/>
        <dbReference type="ChEBI" id="CHEBI:58052"/>
        <dbReference type="ChEBI" id="CHEBI:58885"/>
        <dbReference type="EC" id="1.1.1.22"/>
    </reaction>
</comment>
<feature type="region of interest" description="Disordered" evidence="11">
    <location>
        <begin position="469"/>
        <end position="488"/>
    </location>
</feature>
<dbReference type="UniPathway" id="UPA00038">
    <property type="reaction ID" value="UER00491"/>
</dbReference>
<dbReference type="InterPro" id="IPR017476">
    <property type="entry name" value="UDP-Glc/GDP-Man"/>
</dbReference>
<feature type="binding site" evidence="9">
    <location>
        <begin position="273"/>
        <end position="277"/>
    </location>
    <ligand>
        <name>substrate</name>
    </ligand>
</feature>
<evidence type="ECO:0000256" key="6">
    <source>
        <dbReference type="ARBA" id="ARBA00047473"/>
    </source>
</evidence>
<name>A0A3G8JRL2_9ACTN</name>
<dbReference type="EMBL" id="CP033972">
    <property type="protein sequence ID" value="AZG47568.1"/>
    <property type="molecule type" value="Genomic_DNA"/>
</dbReference>
<dbReference type="FunFam" id="3.40.50.720:FF:000193">
    <property type="entry name" value="UDP-glucose 6-dehydrogenase"/>
    <property type="match status" value="1"/>
</dbReference>
<feature type="binding site" evidence="10">
    <location>
        <position position="138"/>
    </location>
    <ligand>
        <name>NAD(+)</name>
        <dbReference type="ChEBI" id="CHEBI:57540"/>
    </ligand>
</feature>
<comment type="similarity">
    <text evidence="2 7">Belongs to the UDP-glucose/GDP-mannose dehydrogenase family.</text>
</comment>
<dbReference type="InterPro" id="IPR001732">
    <property type="entry name" value="UDP-Glc/GDP-Man_DH_N"/>
</dbReference>
<evidence type="ECO:0000256" key="9">
    <source>
        <dbReference type="PIRSR" id="PIRSR500134-2"/>
    </source>
</evidence>
<dbReference type="EC" id="1.1.1.22" evidence="3 7"/>
<dbReference type="SUPFAM" id="SSF52413">
    <property type="entry name" value="UDP-glucose/GDP-mannose dehydrogenase C-terminal domain"/>
    <property type="match status" value="1"/>
</dbReference>
<feature type="binding site" evidence="10">
    <location>
        <position position="51"/>
    </location>
    <ligand>
        <name>NAD(+)</name>
        <dbReference type="ChEBI" id="CHEBI:57540"/>
    </ligand>
</feature>
<dbReference type="PANTHER" id="PTHR43750">
    <property type="entry name" value="UDP-GLUCOSE 6-DEHYDROGENASE TUAD"/>
    <property type="match status" value="1"/>
</dbReference>
<comment type="pathway">
    <text evidence="1">Nucleotide-sugar biosynthesis; UDP-alpha-D-glucuronate biosynthesis; UDP-alpha-D-glucuronate from UDP-alpha-D-glucose: step 1/1.</text>
</comment>
<evidence type="ECO:0000256" key="10">
    <source>
        <dbReference type="PIRSR" id="PIRSR500134-3"/>
    </source>
</evidence>
<protein>
    <recommendedName>
        <fullName evidence="3 7">UDP-glucose 6-dehydrogenase</fullName>
        <ecNumber evidence="3 7">1.1.1.22</ecNumber>
    </recommendedName>
</protein>
<dbReference type="Gene3D" id="1.20.5.100">
    <property type="entry name" value="Cytochrome c1, transmembrane anchor, C-terminal"/>
    <property type="match status" value="1"/>
</dbReference>
<dbReference type="InterPro" id="IPR036220">
    <property type="entry name" value="UDP-Glc/GDP-Man_DH_C_sf"/>
</dbReference>
<dbReference type="KEGG" id="gom:D7316_04180"/>
<dbReference type="InterPro" id="IPR036291">
    <property type="entry name" value="NAD(P)-bd_dom_sf"/>
</dbReference>
<dbReference type="Pfam" id="PF00984">
    <property type="entry name" value="UDPG_MGDP_dh"/>
    <property type="match status" value="1"/>
</dbReference>
<evidence type="ECO:0000313" key="14">
    <source>
        <dbReference type="Proteomes" id="UP000271469"/>
    </source>
</evidence>
<organism evidence="13 14">
    <name type="scientific">Gordonia insulae</name>
    <dbReference type="NCBI Taxonomy" id="2420509"/>
    <lineage>
        <taxon>Bacteria</taxon>
        <taxon>Bacillati</taxon>
        <taxon>Actinomycetota</taxon>
        <taxon>Actinomycetes</taxon>
        <taxon>Mycobacteriales</taxon>
        <taxon>Gordoniaceae</taxon>
        <taxon>Gordonia</taxon>
    </lineage>
</organism>
<evidence type="ECO:0000256" key="1">
    <source>
        <dbReference type="ARBA" id="ARBA00004701"/>
    </source>
</evidence>
<dbReference type="Pfam" id="PF03720">
    <property type="entry name" value="UDPG_MGDP_dh_C"/>
    <property type="match status" value="1"/>
</dbReference>
<dbReference type="SUPFAM" id="SSF51735">
    <property type="entry name" value="NAD(P)-binding Rossmann-fold domains"/>
    <property type="match status" value="1"/>
</dbReference>
<feature type="binding site" evidence="10">
    <location>
        <position position="354"/>
    </location>
    <ligand>
        <name>NAD(+)</name>
        <dbReference type="ChEBI" id="CHEBI:57540"/>
    </ligand>
</feature>
<proteinExistence type="inferred from homology"/>
<dbReference type="PIRSF" id="PIRSF500134">
    <property type="entry name" value="UDPglc_DH_bac"/>
    <property type="match status" value="1"/>
</dbReference>
<dbReference type="SMART" id="SM00984">
    <property type="entry name" value="UDPG_MGDP_dh_C"/>
    <property type="match status" value="1"/>
</dbReference>
<evidence type="ECO:0000256" key="7">
    <source>
        <dbReference type="PIRNR" id="PIRNR000124"/>
    </source>
</evidence>
<feature type="binding site" evidence="10">
    <location>
        <position position="172"/>
    </location>
    <ligand>
        <name>NAD(+)</name>
        <dbReference type="ChEBI" id="CHEBI:57540"/>
    </ligand>
</feature>
<dbReference type="InterPro" id="IPR014027">
    <property type="entry name" value="UDP-Glc/GDP-Man_DH_C"/>
</dbReference>
<evidence type="ECO:0000256" key="5">
    <source>
        <dbReference type="ARBA" id="ARBA00023027"/>
    </source>
</evidence>
<feature type="active site" description="Nucleophile" evidence="8">
    <location>
        <position position="284"/>
    </location>
</feature>
<sequence length="488" mass="52234">MSWSRRRSAARVLTEDMKLTVIGCGYLGATHAACMAELGHDVLGVDVDADKVSRLQAGEVPFFEPGLADVLRRNLAAGRLRFTTDHRDAAAFASVHFLGVGTPQVRRGYGVDLSHVESAIDALTPLVRGEHLIIGKSTVPVGTAAALSQRMAVLTAPGSRVDLAWSPEFLREGFAVEDTLEPDRLVLGTDPDDEDDRAEQVITEIYREILETGVPFVRTDWATAELVKVSANAFLATKISFINAVSEICENVGADVSTLADAIGYDARIGRRFLNAGLGFGGGCLPKDIRGFMARADEVGAGQALRFLREVDAINTRRRSAMVELVADAVGGDVLGTNIAVLGAAFKPESDDVRDSPALNVAGQLALRGASVAVFDPKANDNSRRLYPTLAYAQSAVEACEQADAVVVATDWAEFVHMAPEELADVVRARVIVDGRRCLDAAAWRSAGWRFYAIGGPMRAVPRSPIARRANSDSELPQVATVATPPTR</sequence>
<evidence type="ECO:0000256" key="11">
    <source>
        <dbReference type="SAM" id="MobiDB-lite"/>
    </source>
</evidence>
<evidence type="ECO:0000256" key="4">
    <source>
        <dbReference type="ARBA" id="ARBA00023002"/>
    </source>
</evidence>
<dbReference type="PANTHER" id="PTHR43750:SF3">
    <property type="entry name" value="UDP-GLUCOSE 6-DEHYDROGENASE TUAD"/>
    <property type="match status" value="1"/>
</dbReference>
<feature type="binding site" evidence="9">
    <location>
        <position position="347"/>
    </location>
    <ligand>
        <name>substrate</name>
    </ligand>
</feature>
<feature type="binding site" evidence="9">
    <location>
        <begin position="169"/>
        <end position="172"/>
    </location>
    <ligand>
        <name>substrate</name>
    </ligand>
</feature>
<evidence type="ECO:0000256" key="8">
    <source>
        <dbReference type="PIRSR" id="PIRSR500134-1"/>
    </source>
</evidence>
<reference evidence="13 14" key="1">
    <citation type="submission" date="2018-11" db="EMBL/GenBank/DDBJ databases">
        <title>Gordonia insulae sp. nov., isolated from an island soil.</title>
        <authorList>
            <person name="Kim Y.S."/>
            <person name="Kim S.B."/>
        </authorList>
    </citation>
    <scope>NUCLEOTIDE SEQUENCE [LARGE SCALE GENOMIC DNA]</scope>
    <source>
        <strain evidence="13 14">MMS17-SY073</strain>
    </source>
</reference>
<dbReference type="PIRSF" id="PIRSF000124">
    <property type="entry name" value="UDPglc_GDPman_dh"/>
    <property type="match status" value="1"/>
</dbReference>
<keyword evidence="5 7" id="KW-0520">NAD</keyword>
<gene>
    <name evidence="13" type="primary">rkpK_1</name>
    <name evidence="13" type="ORF">D7316_04180</name>
</gene>
<dbReference type="GO" id="GO:0000271">
    <property type="term" value="P:polysaccharide biosynthetic process"/>
    <property type="evidence" value="ECO:0007669"/>
    <property type="project" value="InterPro"/>
</dbReference>
<dbReference type="Pfam" id="PF03721">
    <property type="entry name" value="UDPG_MGDP_dh_N"/>
    <property type="match status" value="1"/>
</dbReference>
<keyword evidence="14" id="KW-1185">Reference proteome</keyword>
<dbReference type="Proteomes" id="UP000271469">
    <property type="component" value="Chromosome"/>
</dbReference>
<dbReference type="AlphaFoldDB" id="A0A3G8JRL2"/>
<dbReference type="Gene3D" id="3.40.50.720">
    <property type="entry name" value="NAD(P)-binding Rossmann-like Domain"/>
    <property type="match status" value="2"/>
</dbReference>
<evidence type="ECO:0000256" key="2">
    <source>
        <dbReference type="ARBA" id="ARBA00006601"/>
    </source>
</evidence>
<dbReference type="GO" id="GO:0003979">
    <property type="term" value="F:UDP-glucose 6-dehydrogenase activity"/>
    <property type="evidence" value="ECO:0007669"/>
    <property type="project" value="UniProtKB-EC"/>
</dbReference>
<feature type="binding site" evidence="10">
    <location>
        <position position="102"/>
    </location>
    <ligand>
        <name>NAD(+)</name>
        <dbReference type="ChEBI" id="CHEBI:57540"/>
    </ligand>
</feature>
<feature type="binding site" evidence="9">
    <location>
        <position position="281"/>
    </location>
    <ligand>
        <name>substrate</name>
    </ligand>
</feature>
<feature type="binding site" evidence="10">
    <location>
        <position position="287"/>
    </location>
    <ligand>
        <name>NAD(+)</name>
        <dbReference type="ChEBI" id="CHEBI:57540"/>
    </ligand>
</feature>
<evidence type="ECO:0000259" key="12">
    <source>
        <dbReference type="SMART" id="SM00984"/>
    </source>
</evidence>
<feature type="binding site" evidence="9">
    <location>
        <position position="228"/>
    </location>
    <ligand>
        <name>substrate</name>
    </ligand>
</feature>
<dbReference type="InterPro" id="IPR014026">
    <property type="entry name" value="UDP-Glc/GDP-Man_DH_dimer"/>
</dbReference>